<comment type="caution">
    <text evidence="4">The sequence shown here is derived from an EMBL/GenBank/DDBJ whole genome shotgun (WGS) entry which is preliminary data.</text>
</comment>
<dbReference type="Pfam" id="PF13538">
    <property type="entry name" value="UvrD_C_2"/>
    <property type="match status" value="1"/>
</dbReference>
<dbReference type="AlphaFoldDB" id="A0A953T543"/>
<keyword evidence="5" id="KW-1185">Reference proteome</keyword>
<dbReference type="EMBL" id="JAHXRI010000010">
    <property type="protein sequence ID" value="MBZ1351216.1"/>
    <property type="molecule type" value="Genomic_DNA"/>
</dbReference>
<dbReference type="PANTHER" id="PTHR11070:SF2">
    <property type="entry name" value="ATP-DEPENDENT DNA HELICASE SRS2"/>
    <property type="match status" value="1"/>
</dbReference>
<dbReference type="GO" id="GO:0005524">
    <property type="term" value="F:ATP binding"/>
    <property type="evidence" value="ECO:0007669"/>
    <property type="project" value="InterPro"/>
</dbReference>
<gene>
    <name evidence="4" type="ORF">KZZ10_11210</name>
</gene>
<accession>A0A953T543</accession>
<keyword evidence="4" id="KW-0547">Nucleotide-binding</keyword>
<dbReference type="Pfam" id="PF13245">
    <property type="entry name" value="AAA_19"/>
    <property type="match status" value="1"/>
</dbReference>
<dbReference type="GO" id="GO:0003677">
    <property type="term" value="F:DNA binding"/>
    <property type="evidence" value="ECO:0007669"/>
    <property type="project" value="InterPro"/>
</dbReference>
<keyword evidence="4" id="KW-0378">Hydrolase</keyword>
<dbReference type="InterPro" id="IPR000212">
    <property type="entry name" value="DNA_helicase_UvrD/REP"/>
</dbReference>
<keyword evidence="4" id="KW-0067">ATP-binding</keyword>
<dbReference type="InterPro" id="IPR027785">
    <property type="entry name" value="UvrD-like_helicase_C"/>
</dbReference>
<evidence type="ECO:0000256" key="1">
    <source>
        <dbReference type="ARBA" id="ARBA00034923"/>
    </source>
</evidence>
<reference evidence="4" key="1">
    <citation type="submission" date="2021-07" db="EMBL/GenBank/DDBJ databases">
        <title>New genus and species of the family Alcaligenaceae.</title>
        <authorList>
            <person name="Hahn M.W."/>
        </authorList>
    </citation>
    <scope>NUCLEOTIDE SEQUENCE</scope>
    <source>
        <strain evidence="4">LF4-65</strain>
    </source>
</reference>
<keyword evidence="4" id="KW-0347">Helicase</keyword>
<evidence type="ECO:0000259" key="2">
    <source>
        <dbReference type="Pfam" id="PF08378"/>
    </source>
</evidence>
<dbReference type="GO" id="GO:0043138">
    <property type="term" value="F:3'-5' DNA helicase activity"/>
    <property type="evidence" value="ECO:0007669"/>
    <property type="project" value="TreeGrafter"/>
</dbReference>
<evidence type="ECO:0000313" key="5">
    <source>
        <dbReference type="Proteomes" id="UP000739565"/>
    </source>
</evidence>
<feature type="domain" description="NERD" evidence="2">
    <location>
        <begin position="16"/>
        <end position="125"/>
    </location>
</feature>
<dbReference type="Proteomes" id="UP000739565">
    <property type="component" value="Unassembled WGS sequence"/>
</dbReference>
<proteinExistence type="predicted"/>
<feature type="domain" description="UvrD-like helicase C-terminal" evidence="3">
    <location>
        <begin position="490"/>
        <end position="534"/>
    </location>
</feature>
<dbReference type="RefSeq" id="WP_259661631.1">
    <property type="nucleotide sequence ID" value="NZ_JAHXRI010000010.1"/>
</dbReference>
<dbReference type="Pfam" id="PF08378">
    <property type="entry name" value="NERD"/>
    <property type="match status" value="1"/>
</dbReference>
<evidence type="ECO:0000259" key="3">
    <source>
        <dbReference type="Pfam" id="PF13538"/>
    </source>
</evidence>
<organism evidence="4 5">
    <name type="scientific">Zwartia hollandica</name>
    <dbReference type="NCBI Taxonomy" id="324606"/>
    <lineage>
        <taxon>Bacteria</taxon>
        <taxon>Pseudomonadati</taxon>
        <taxon>Pseudomonadota</taxon>
        <taxon>Betaproteobacteria</taxon>
        <taxon>Burkholderiales</taxon>
        <taxon>Alcaligenaceae</taxon>
        <taxon>Zwartia</taxon>
    </lineage>
</organism>
<dbReference type="SUPFAM" id="SSF52540">
    <property type="entry name" value="P-loop containing nucleoside triphosphate hydrolases"/>
    <property type="match status" value="1"/>
</dbReference>
<dbReference type="GO" id="GO:0005829">
    <property type="term" value="C:cytosol"/>
    <property type="evidence" value="ECO:0007669"/>
    <property type="project" value="TreeGrafter"/>
</dbReference>
<protein>
    <recommendedName>
        <fullName evidence="1">DNA 3'-5' helicase II</fullName>
    </recommendedName>
</protein>
<dbReference type="Gene3D" id="3.40.50.300">
    <property type="entry name" value="P-loop containing nucleotide triphosphate hydrolases"/>
    <property type="match status" value="1"/>
</dbReference>
<dbReference type="InterPro" id="IPR011528">
    <property type="entry name" value="NERD"/>
</dbReference>
<dbReference type="GO" id="GO:0000725">
    <property type="term" value="P:recombinational repair"/>
    <property type="evidence" value="ECO:0007669"/>
    <property type="project" value="TreeGrafter"/>
</dbReference>
<dbReference type="PANTHER" id="PTHR11070">
    <property type="entry name" value="UVRD / RECB / PCRA DNA HELICASE FAMILY MEMBER"/>
    <property type="match status" value="1"/>
</dbReference>
<name>A0A953T543_9BURK</name>
<sequence length="550" mass="60348">MALLSPALPPLTPSGGLHRELDVLWRLQSSLSEGYEVFHSVSWHSLHEGRDRHGEIDIVVLGPTGNVLLMEIKAGAVSLTNGEIFKLYADGASNVGRQTRVQFAAMVHRLQQAGLYTFVTNCLVLPDYVLGTQQVVSLPPERIIDATRFEQLGSYVLEFLAQGSAPAGSAQTQSSVQALRQFFCNEFNVTLDLRALGAQVRDTTLRLADGLATWVPRITTPSGVIRVQATAGSGKTQLALRLLQDAAASGLRSLYVCYNRSLADHIGRIAPPKAKVASFHELCVEYYRHAVGEPDFAAQDTYAQLTQHYCEAVEQNTEMQGRYQLLVIDEGQDFDPAWVAALLPQLADNGRIYLLEDEAQRLYARDEFDLSDVVVVNCRDNFRTPRAVCSVINALALTEPPIDARAAYEGELPNFYTYNSDKALLRETERAVQALMTRGIALSDIAVISWRGLAKALLVQTPTLGQFSLRRPTGKYTNAGDAVWTEGDLLVESVYRFKGQSAAGIVLTEVDFEELDEGSKRKLFVGLTRAQLAVEVVLSERAAACLSAVV</sequence>
<evidence type="ECO:0000313" key="4">
    <source>
        <dbReference type="EMBL" id="MBZ1351216.1"/>
    </source>
</evidence>
<dbReference type="InterPro" id="IPR027417">
    <property type="entry name" value="P-loop_NTPase"/>
</dbReference>